<dbReference type="GO" id="GO:1990757">
    <property type="term" value="F:ubiquitin ligase activator activity"/>
    <property type="evidence" value="ECO:0007669"/>
    <property type="project" value="TreeGrafter"/>
</dbReference>
<feature type="domain" description="CDC20/Fizzy WD40" evidence="5">
    <location>
        <begin position="139"/>
        <end position="430"/>
    </location>
</feature>
<dbReference type="PANTHER" id="PTHR19918:SF4">
    <property type="entry name" value="CELL DIVISION CYCLE PROTEIN 20 HOMOLOG B"/>
    <property type="match status" value="1"/>
</dbReference>
<feature type="repeat" description="WD" evidence="4">
    <location>
        <begin position="399"/>
        <end position="434"/>
    </location>
</feature>
<dbReference type="PROSITE" id="PS50082">
    <property type="entry name" value="WD_REPEATS_2"/>
    <property type="match status" value="3"/>
</dbReference>
<dbReference type="GO" id="GO:0010997">
    <property type="term" value="F:anaphase-promoting complex binding"/>
    <property type="evidence" value="ECO:0007669"/>
    <property type="project" value="InterPro"/>
</dbReference>
<comment type="similarity">
    <text evidence="1">Belongs to the WD repeat CDC20/Fizzy family.</text>
</comment>
<dbReference type="PANTHER" id="PTHR19918">
    <property type="entry name" value="CELL DIVISION CYCLE 20 CDC20 FIZZY -RELATED"/>
    <property type="match status" value="1"/>
</dbReference>
<dbReference type="InterPro" id="IPR001680">
    <property type="entry name" value="WD40_rpt"/>
</dbReference>
<dbReference type="InterPro" id="IPR056150">
    <property type="entry name" value="WD40_CDC20-Fz"/>
</dbReference>
<accession>A0AAV7WBQ3</accession>
<keyword evidence="7" id="KW-1185">Reference proteome</keyword>
<dbReference type="EMBL" id="JANPWB010000002">
    <property type="protein sequence ID" value="KAJ1209978.1"/>
    <property type="molecule type" value="Genomic_DNA"/>
</dbReference>
<evidence type="ECO:0000256" key="2">
    <source>
        <dbReference type="ARBA" id="ARBA00022574"/>
    </source>
</evidence>
<sequence length="434" mass="47942">MENLTFSSSSSFEEDLFKTPDHATTIAATSEMPFSACASGVSNPVRFTGRRTSHVNYTQARSQFRHHLLSKQKLFSEMKANEKPKSSHLGYSAMEICEKGTCTVKGCQEKNTTKSVVQKTLTSIREEFAPFHSAVRLHITGLRNDYYLNLLDWSYENLIAFGLNSSAHIWDGESCGALGRIDLSSSSKYISSVSWIKEGACLAVGTSDGEVQLWDIETKKRLRNMLGHVSVVGALNWNQHILTSGSRLGFIHHHDVRIPEHHIGTARHKQAICSLKWSPSGHLLASGSSDGALNIWPNDPGATMQSKPITSLLHATSVKAMNWCPWISDTLGVGGGMKDGCVRVWDVSSGTVIHSAETSSQICSLLWLPQTKELVTGHGLPKHQLTLWNYPSLTQVTEIYGHRGRVLHLAMSPDQRKIFSSAADGMANVWEYHK</sequence>
<dbReference type="InterPro" id="IPR036322">
    <property type="entry name" value="WD40_repeat_dom_sf"/>
</dbReference>
<feature type="repeat" description="WD" evidence="4">
    <location>
        <begin position="265"/>
        <end position="306"/>
    </location>
</feature>
<dbReference type="AlphaFoldDB" id="A0AAV7WBQ3"/>
<feature type="repeat" description="WD" evidence="4">
    <location>
        <begin position="183"/>
        <end position="224"/>
    </location>
</feature>
<evidence type="ECO:0000313" key="7">
    <source>
        <dbReference type="Proteomes" id="UP001066276"/>
    </source>
</evidence>
<evidence type="ECO:0000259" key="5">
    <source>
        <dbReference type="Pfam" id="PF24807"/>
    </source>
</evidence>
<dbReference type="SMART" id="SM00320">
    <property type="entry name" value="WD40"/>
    <property type="match status" value="6"/>
</dbReference>
<name>A0AAV7WBQ3_PLEWA</name>
<evidence type="ECO:0000256" key="3">
    <source>
        <dbReference type="ARBA" id="ARBA00022737"/>
    </source>
</evidence>
<keyword evidence="3" id="KW-0677">Repeat</keyword>
<comment type="caution">
    <text evidence="6">The sequence shown here is derived from an EMBL/GenBank/DDBJ whole genome shotgun (WGS) entry which is preliminary data.</text>
</comment>
<dbReference type="PROSITE" id="PS50294">
    <property type="entry name" value="WD_REPEATS_REGION"/>
    <property type="match status" value="3"/>
</dbReference>
<dbReference type="Gene3D" id="2.130.10.10">
    <property type="entry name" value="YVTN repeat-like/Quinoprotein amine dehydrogenase"/>
    <property type="match status" value="1"/>
</dbReference>
<dbReference type="SUPFAM" id="SSF50978">
    <property type="entry name" value="WD40 repeat-like"/>
    <property type="match status" value="1"/>
</dbReference>
<dbReference type="Proteomes" id="UP001066276">
    <property type="component" value="Chromosome 1_2"/>
</dbReference>
<dbReference type="GO" id="GO:0005680">
    <property type="term" value="C:anaphase-promoting complex"/>
    <property type="evidence" value="ECO:0007669"/>
    <property type="project" value="TreeGrafter"/>
</dbReference>
<dbReference type="GO" id="GO:0031145">
    <property type="term" value="P:anaphase-promoting complex-dependent catabolic process"/>
    <property type="evidence" value="ECO:0007669"/>
    <property type="project" value="TreeGrafter"/>
</dbReference>
<keyword evidence="2 4" id="KW-0853">WD repeat</keyword>
<dbReference type="InterPro" id="IPR015943">
    <property type="entry name" value="WD40/YVTN_repeat-like_dom_sf"/>
</dbReference>
<protein>
    <recommendedName>
        <fullName evidence="5">CDC20/Fizzy WD40 domain-containing protein</fullName>
    </recommendedName>
</protein>
<evidence type="ECO:0000256" key="1">
    <source>
        <dbReference type="ARBA" id="ARBA00006445"/>
    </source>
</evidence>
<evidence type="ECO:0000313" key="6">
    <source>
        <dbReference type="EMBL" id="KAJ1209978.1"/>
    </source>
</evidence>
<dbReference type="InterPro" id="IPR033010">
    <property type="entry name" value="Cdc20/Fizzy"/>
</dbReference>
<dbReference type="GO" id="GO:1905786">
    <property type="term" value="P:positive regulation of anaphase-promoting complex-dependent catabolic process"/>
    <property type="evidence" value="ECO:0007669"/>
    <property type="project" value="TreeGrafter"/>
</dbReference>
<organism evidence="6 7">
    <name type="scientific">Pleurodeles waltl</name>
    <name type="common">Iberian ribbed newt</name>
    <dbReference type="NCBI Taxonomy" id="8319"/>
    <lineage>
        <taxon>Eukaryota</taxon>
        <taxon>Metazoa</taxon>
        <taxon>Chordata</taxon>
        <taxon>Craniata</taxon>
        <taxon>Vertebrata</taxon>
        <taxon>Euteleostomi</taxon>
        <taxon>Amphibia</taxon>
        <taxon>Batrachia</taxon>
        <taxon>Caudata</taxon>
        <taxon>Salamandroidea</taxon>
        <taxon>Salamandridae</taxon>
        <taxon>Pleurodelinae</taxon>
        <taxon>Pleurodeles</taxon>
    </lineage>
</organism>
<gene>
    <name evidence="6" type="ORF">NDU88_005347</name>
</gene>
<reference evidence="6" key="1">
    <citation type="journal article" date="2022" name="bioRxiv">
        <title>Sequencing and chromosome-scale assembly of the giantPleurodeles waltlgenome.</title>
        <authorList>
            <person name="Brown T."/>
            <person name="Elewa A."/>
            <person name="Iarovenko S."/>
            <person name="Subramanian E."/>
            <person name="Araus A.J."/>
            <person name="Petzold A."/>
            <person name="Susuki M."/>
            <person name="Suzuki K.-i.T."/>
            <person name="Hayashi T."/>
            <person name="Toyoda A."/>
            <person name="Oliveira C."/>
            <person name="Osipova E."/>
            <person name="Leigh N.D."/>
            <person name="Simon A."/>
            <person name="Yun M.H."/>
        </authorList>
    </citation>
    <scope>NUCLEOTIDE SEQUENCE</scope>
    <source>
        <strain evidence="6">20211129_DDA</strain>
        <tissue evidence="6">Liver</tissue>
    </source>
</reference>
<dbReference type="Pfam" id="PF24807">
    <property type="entry name" value="WD40_CDC20-Fz"/>
    <property type="match status" value="1"/>
</dbReference>
<evidence type="ECO:0000256" key="4">
    <source>
        <dbReference type="PROSITE-ProRule" id="PRU00221"/>
    </source>
</evidence>
<proteinExistence type="inferred from homology"/>